<organism evidence="2 3">
    <name type="scientific">Fusarium equiseti</name>
    <name type="common">Fusarium scirpi</name>
    <dbReference type="NCBI Taxonomy" id="61235"/>
    <lineage>
        <taxon>Eukaryota</taxon>
        <taxon>Fungi</taxon>
        <taxon>Dikarya</taxon>
        <taxon>Ascomycota</taxon>
        <taxon>Pezizomycotina</taxon>
        <taxon>Sordariomycetes</taxon>
        <taxon>Hypocreomycetidae</taxon>
        <taxon>Hypocreales</taxon>
        <taxon>Nectriaceae</taxon>
        <taxon>Fusarium</taxon>
        <taxon>Fusarium incarnatum-equiseti species complex</taxon>
    </lineage>
</organism>
<name>A0A8J2NFF6_FUSEQ</name>
<dbReference type="EMBL" id="CAJSTJ010000099">
    <property type="protein sequence ID" value="CAG7556479.1"/>
    <property type="molecule type" value="Genomic_DNA"/>
</dbReference>
<protein>
    <submittedName>
        <fullName evidence="2">Uncharacterized protein</fullName>
    </submittedName>
</protein>
<reference evidence="2" key="1">
    <citation type="submission" date="2021-05" db="EMBL/GenBank/DDBJ databases">
        <authorList>
            <person name="Khan N."/>
        </authorList>
    </citation>
    <scope>NUCLEOTIDE SEQUENCE</scope>
</reference>
<accession>A0A8J2NFF6</accession>
<evidence type="ECO:0000313" key="3">
    <source>
        <dbReference type="Proteomes" id="UP000693738"/>
    </source>
</evidence>
<dbReference type="Proteomes" id="UP000693738">
    <property type="component" value="Unassembled WGS sequence"/>
</dbReference>
<comment type="caution">
    <text evidence="2">The sequence shown here is derived from an EMBL/GenBank/DDBJ whole genome shotgun (WGS) entry which is preliminary data.</text>
</comment>
<gene>
    <name evidence="2" type="ORF">FEQUK3_LOCUS2190</name>
</gene>
<proteinExistence type="predicted"/>
<keyword evidence="1" id="KW-0732">Signal</keyword>
<sequence length="66" mass="7114">MQASLFKILAITTVFSTVLSAPVDPVEDQVSTTETTDIYVEATPVKVADVKESDAGDVYNRHVDQG</sequence>
<feature type="signal peptide" evidence="1">
    <location>
        <begin position="1"/>
        <end position="20"/>
    </location>
</feature>
<evidence type="ECO:0000313" key="2">
    <source>
        <dbReference type="EMBL" id="CAG7556479.1"/>
    </source>
</evidence>
<feature type="chain" id="PRO_5035307069" evidence="1">
    <location>
        <begin position="21"/>
        <end position="66"/>
    </location>
</feature>
<dbReference type="AlphaFoldDB" id="A0A8J2NFF6"/>
<evidence type="ECO:0000256" key="1">
    <source>
        <dbReference type="SAM" id="SignalP"/>
    </source>
</evidence>